<sequence length="125" mass="13360">MSMETPQMLGQHDPQENLPSDFPTTTTPPNISTPTDAAPAIADSPFVPDFDAIPPIRLGENPPMPSPSPTAPRTDSPEFSDPPNTTPPGREAPRPPTSPPRQPDVAPPKPLDPAEQIRTSNVRSE</sequence>
<name>A0A9Q1M2Y1_9SOLA</name>
<comment type="caution">
    <text evidence="2">The sequence shown here is derived from an EMBL/GenBank/DDBJ whole genome shotgun (WGS) entry which is preliminary data.</text>
</comment>
<evidence type="ECO:0000313" key="3">
    <source>
        <dbReference type="Proteomes" id="UP001152561"/>
    </source>
</evidence>
<accession>A0A9Q1M2Y1</accession>
<evidence type="ECO:0000313" key="2">
    <source>
        <dbReference type="EMBL" id="KAJ8549021.1"/>
    </source>
</evidence>
<dbReference type="EMBL" id="JAJAGQ010000011">
    <property type="protein sequence ID" value="KAJ8549021.1"/>
    <property type="molecule type" value="Genomic_DNA"/>
</dbReference>
<keyword evidence="3" id="KW-1185">Reference proteome</keyword>
<evidence type="ECO:0000256" key="1">
    <source>
        <dbReference type="SAM" id="MobiDB-lite"/>
    </source>
</evidence>
<feature type="compositionally biased region" description="Pro residues" evidence="1">
    <location>
        <begin position="94"/>
        <end position="111"/>
    </location>
</feature>
<organism evidence="2 3">
    <name type="scientific">Anisodus acutangulus</name>
    <dbReference type="NCBI Taxonomy" id="402998"/>
    <lineage>
        <taxon>Eukaryota</taxon>
        <taxon>Viridiplantae</taxon>
        <taxon>Streptophyta</taxon>
        <taxon>Embryophyta</taxon>
        <taxon>Tracheophyta</taxon>
        <taxon>Spermatophyta</taxon>
        <taxon>Magnoliopsida</taxon>
        <taxon>eudicotyledons</taxon>
        <taxon>Gunneridae</taxon>
        <taxon>Pentapetalae</taxon>
        <taxon>asterids</taxon>
        <taxon>lamiids</taxon>
        <taxon>Solanales</taxon>
        <taxon>Solanaceae</taxon>
        <taxon>Solanoideae</taxon>
        <taxon>Hyoscyameae</taxon>
        <taxon>Anisodus</taxon>
    </lineage>
</organism>
<protein>
    <submittedName>
        <fullName evidence="2">Uncharacterized protein</fullName>
    </submittedName>
</protein>
<dbReference type="Proteomes" id="UP001152561">
    <property type="component" value="Unassembled WGS sequence"/>
</dbReference>
<feature type="region of interest" description="Disordered" evidence="1">
    <location>
        <begin position="1"/>
        <end position="125"/>
    </location>
</feature>
<proteinExistence type="predicted"/>
<feature type="compositionally biased region" description="Low complexity" evidence="1">
    <location>
        <begin position="23"/>
        <end position="35"/>
    </location>
</feature>
<gene>
    <name evidence="2" type="ORF">K7X08_032728</name>
</gene>
<dbReference type="AlphaFoldDB" id="A0A9Q1M2Y1"/>
<reference evidence="3" key="1">
    <citation type="journal article" date="2023" name="Proc. Natl. Acad. Sci. U.S.A.">
        <title>Genomic and structural basis for evolution of tropane alkaloid biosynthesis.</title>
        <authorList>
            <person name="Wanga Y.-J."/>
            <person name="Taina T."/>
            <person name="Yua J.-Y."/>
            <person name="Lia J."/>
            <person name="Xua B."/>
            <person name="Chenc J."/>
            <person name="D'Auriad J.C."/>
            <person name="Huanga J.-P."/>
            <person name="Huanga S.-X."/>
        </authorList>
    </citation>
    <scope>NUCLEOTIDE SEQUENCE [LARGE SCALE GENOMIC DNA]</scope>
    <source>
        <strain evidence="3">cv. KIB-2019</strain>
    </source>
</reference>